<gene>
    <name evidence="1" type="ORF">NQ318_017473</name>
</gene>
<accession>A0AAV8Z2M4</accession>
<dbReference type="EMBL" id="JAPWTK010000018">
    <property type="protein sequence ID" value="KAJ8958327.1"/>
    <property type="molecule type" value="Genomic_DNA"/>
</dbReference>
<evidence type="ECO:0000313" key="2">
    <source>
        <dbReference type="Proteomes" id="UP001162162"/>
    </source>
</evidence>
<name>A0AAV8Z2M4_9CUCU</name>
<protein>
    <submittedName>
        <fullName evidence="1">Uncharacterized protein</fullName>
    </submittedName>
</protein>
<evidence type="ECO:0000313" key="1">
    <source>
        <dbReference type="EMBL" id="KAJ8958327.1"/>
    </source>
</evidence>
<organism evidence="1 2">
    <name type="scientific">Aromia moschata</name>
    <dbReference type="NCBI Taxonomy" id="1265417"/>
    <lineage>
        <taxon>Eukaryota</taxon>
        <taxon>Metazoa</taxon>
        <taxon>Ecdysozoa</taxon>
        <taxon>Arthropoda</taxon>
        <taxon>Hexapoda</taxon>
        <taxon>Insecta</taxon>
        <taxon>Pterygota</taxon>
        <taxon>Neoptera</taxon>
        <taxon>Endopterygota</taxon>
        <taxon>Coleoptera</taxon>
        <taxon>Polyphaga</taxon>
        <taxon>Cucujiformia</taxon>
        <taxon>Chrysomeloidea</taxon>
        <taxon>Cerambycidae</taxon>
        <taxon>Cerambycinae</taxon>
        <taxon>Callichromatini</taxon>
        <taxon>Aromia</taxon>
    </lineage>
</organism>
<reference evidence="1" key="1">
    <citation type="journal article" date="2023" name="Insect Mol. Biol.">
        <title>Genome sequencing provides insights into the evolution of gene families encoding plant cell wall-degrading enzymes in longhorned beetles.</title>
        <authorList>
            <person name="Shin N.R."/>
            <person name="Okamura Y."/>
            <person name="Kirsch R."/>
            <person name="Pauchet Y."/>
        </authorList>
    </citation>
    <scope>NUCLEOTIDE SEQUENCE</scope>
    <source>
        <strain evidence="1">AMC_N1</strain>
    </source>
</reference>
<dbReference type="AlphaFoldDB" id="A0AAV8Z2M4"/>
<keyword evidence="2" id="KW-1185">Reference proteome</keyword>
<dbReference type="Proteomes" id="UP001162162">
    <property type="component" value="Unassembled WGS sequence"/>
</dbReference>
<sequence length="80" mass="9059">MDLYILTFPAFDKRDKHHYAKLVPEAYGDTNSLQEGEGDLTTADQRSESDLRTILPCGKTVNRENLLGNPLGTRKAWMAY</sequence>
<proteinExistence type="predicted"/>
<comment type="caution">
    <text evidence="1">The sequence shown here is derived from an EMBL/GenBank/DDBJ whole genome shotgun (WGS) entry which is preliminary data.</text>
</comment>